<accession>A0A1J1IS03</accession>
<sequence length="79" mass="9174">MQMITKRLDLKSDIFKYKLPLKKGIYRISNFTMPDQVLPSFLPSRALLKNRIAPKKVSIAVHGNFTSEEFDFNLFKVPT</sequence>
<gene>
    <name evidence="1" type="ORF">CLUMA_CG016974</name>
</gene>
<dbReference type="OrthoDB" id="8186735at2759"/>
<protein>
    <submittedName>
        <fullName evidence="1">CLUMA_CG016974, isoform A</fullName>
    </submittedName>
</protein>
<reference evidence="1 2" key="1">
    <citation type="submission" date="2015-04" db="EMBL/GenBank/DDBJ databases">
        <authorList>
            <person name="Syromyatnikov M.Y."/>
            <person name="Popov V.N."/>
        </authorList>
    </citation>
    <scope>NUCLEOTIDE SEQUENCE [LARGE SCALE GENOMIC DNA]</scope>
</reference>
<evidence type="ECO:0000313" key="1">
    <source>
        <dbReference type="EMBL" id="CRL02999.1"/>
    </source>
</evidence>
<name>A0A1J1IS03_9DIPT</name>
<dbReference type="EMBL" id="CVRI01000059">
    <property type="protein sequence ID" value="CRL02999.1"/>
    <property type="molecule type" value="Genomic_DNA"/>
</dbReference>
<keyword evidence="2" id="KW-1185">Reference proteome</keyword>
<organism evidence="1 2">
    <name type="scientific">Clunio marinus</name>
    <dbReference type="NCBI Taxonomy" id="568069"/>
    <lineage>
        <taxon>Eukaryota</taxon>
        <taxon>Metazoa</taxon>
        <taxon>Ecdysozoa</taxon>
        <taxon>Arthropoda</taxon>
        <taxon>Hexapoda</taxon>
        <taxon>Insecta</taxon>
        <taxon>Pterygota</taxon>
        <taxon>Neoptera</taxon>
        <taxon>Endopterygota</taxon>
        <taxon>Diptera</taxon>
        <taxon>Nematocera</taxon>
        <taxon>Chironomoidea</taxon>
        <taxon>Chironomidae</taxon>
        <taxon>Clunio</taxon>
    </lineage>
</organism>
<dbReference type="AlphaFoldDB" id="A0A1J1IS03"/>
<evidence type="ECO:0000313" key="2">
    <source>
        <dbReference type="Proteomes" id="UP000183832"/>
    </source>
</evidence>
<dbReference type="Proteomes" id="UP000183832">
    <property type="component" value="Unassembled WGS sequence"/>
</dbReference>
<proteinExistence type="predicted"/>